<comment type="caution">
    <text evidence="2">The sequence shown here is derived from an EMBL/GenBank/DDBJ whole genome shotgun (WGS) entry which is preliminary data.</text>
</comment>
<keyword evidence="1" id="KW-0732">Signal</keyword>
<organism evidence="2 3">
    <name type="scientific">Epilithonimonas lactis</name>
    <dbReference type="NCBI Taxonomy" id="421072"/>
    <lineage>
        <taxon>Bacteria</taxon>
        <taxon>Pseudomonadati</taxon>
        <taxon>Bacteroidota</taxon>
        <taxon>Flavobacteriia</taxon>
        <taxon>Flavobacteriales</taxon>
        <taxon>Weeksellaceae</taxon>
        <taxon>Chryseobacterium group</taxon>
        <taxon>Epilithonimonas</taxon>
    </lineage>
</organism>
<evidence type="ECO:0000256" key="1">
    <source>
        <dbReference type="SAM" id="SignalP"/>
    </source>
</evidence>
<name>A0A085BH67_9FLAO</name>
<feature type="signal peptide" evidence="1">
    <location>
        <begin position="1"/>
        <end position="20"/>
    </location>
</feature>
<dbReference type="AlphaFoldDB" id="A0A085BH67"/>
<proteinExistence type="predicted"/>
<dbReference type="OrthoDB" id="1239324at2"/>
<evidence type="ECO:0000313" key="3">
    <source>
        <dbReference type="Proteomes" id="UP000028623"/>
    </source>
</evidence>
<feature type="chain" id="PRO_5001786914" description="TonB protein C-terminal" evidence="1">
    <location>
        <begin position="21"/>
        <end position="232"/>
    </location>
</feature>
<dbReference type="STRING" id="421072.SAMN04488097_2100"/>
<gene>
    <name evidence="2" type="ORF">IO89_07440</name>
</gene>
<keyword evidence="3" id="KW-1185">Reference proteome</keyword>
<dbReference type="RefSeq" id="WP_034975007.1">
    <property type="nucleotide sequence ID" value="NZ_FOFI01000003.1"/>
</dbReference>
<sequence length="232" mass="26304">MKKYLSTILVSAFFIANVNAQDLREEVTLNGATFKISDVTSNDEKSEQTRYQVVGKQNEKIEHIARVFDKKLAKETYLGIYRKNDSELHFIEFNQTKTPATLNHYVYAPNNKGKLMLVKKEFDLADFPKDLPPKFKNNQPIHPEFPGGTAELNKWSEKNLVPILRKTLASKDVVLTLEIDSDGKATLQNLSLLALPKETEKALHSKIAEMPKWTTLIQGYQLAGVVFIPLSL</sequence>
<dbReference type="eggNOG" id="ENOG5033YXU">
    <property type="taxonomic scope" value="Bacteria"/>
</dbReference>
<dbReference type="Proteomes" id="UP000028623">
    <property type="component" value="Unassembled WGS sequence"/>
</dbReference>
<reference evidence="2 3" key="1">
    <citation type="submission" date="2014-07" db="EMBL/GenBank/DDBJ databases">
        <title>Epilithonimonas lactis LMG 22401 Genome.</title>
        <authorList>
            <person name="Pipes S.E."/>
            <person name="Stropko S.J."/>
        </authorList>
    </citation>
    <scope>NUCLEOTIDE SEQUENCE [LARGE SCALE GENOMIC DNA]</scope>
    <source>
        <strain evidence="2 3">LMG 24401</strain>
    </source>
</reference>
<dbReference type="EMBL" id="JPLY01000003">
    <property type="protein sequence ID" value="KFC21812.1"/>
    <property type="molecule type" value="Genomic_DNA"/>
</dbReference>
<evidence type="ECO:0008006" key="4">
    <source>
        <dbReference type="Google" id="ProtNLM"/>
    </source>
</evidence>
<accession>A0A085BH67</accession>
<protein>
    <recommendedName>
        <fullName evidence="4">TonB protein C-terminal</fullName>
    </recommendedName>
</protein>
<evidence type="ECO:0000313" key="2">
    <source>
        <dbReference type="EMBL" id="KFC21812.1"/>
    </source>
</evidence>